<keyword evidence="2" id="KW-1185">Reference proteome</keyword>
<proteinExistence type="predicted"/>
<reference evidence="1" key="1">
    <citation type="submission" date="2022-08" db="EMBL/GenBank/DDBJ databases">
        <title>Genome Sequence of Lecanicillium fungicola.</title>
        <authorList>
            <person name="Buettner E."/>
        </authorList>
    </citation>
    <scope>NUCLEOTIDE SEQUENCE</scope>
    <source>
        <strain evidence="1">Babe33</strain>
    </source>
</reference>
<accession>A0ACC1MI78</accession>
<evidence type="ECO:0000313" key="2">
    <source>
        <dbReference type="Proteomes" id="UP001143910"/>
    </source>
</evidence>
<name>A0ACC1MI78_9HYPO</name>
<sequence>MPVFHESPEKTGKKKGKEKDSIIVSLPATPPVTLPDRVNDYLEYQLAPKNCQYEFPTLAEVTRTVTIQVNQVLTSGQYVNGTANGTLVWAQNGSPWQENVQAEIRQEPYLVNIYRNRQTPNYSLALEHGGFDPLSKAFPAKVGEVLDIVWQNNGGPVGGFESHPMHIHGDHAWDLGSGNGTYDAEKNEARFQNYSPVRRDTTYLYRHVVKGAPGSNAGWRAWRIRITEDNVGAWMMHCHAAAHAVMGMNTVWVFGETTDIFRKFSAPPYVEGYLDFGGDAVGNSSSHPSVNHWFPSR</sequence>
<dbReference type="Proteomes" id="UP001143910">
    <property type="component" value="Unassembled WGS sequence"/>
</dbReference>
<dbReference type="EMBL" id="JANJQO010002604">
    <property type="protein sequence ID" value="KAJ2966505.1"/>
    <property type="molecule type" value="Genomic_DNA"/>
</dbReference>
<comment type="caution">
    <text evidence="1">The sequence shown here is derived from an EMBL/GenBank/DDBJ whole genome shotgun (WGS) entry which is preliminary data.</text>
</comment>
<organism evidence="1 2">
    <name type="scientific">Zarea fungicola</name>
    <dbReference type="NCBI Taxonomy" id="93591"/>
    <lineage>
        <taxon>Eukaryota</taxon>
        <taxon>Fungi</taxon>
        <taxon>Dikarya</taxon>
        <taxon>Ascomycota</taxon>
        <taxon>Pezizomycotina</taxon>
        <taxon>Sordariomycetes</taxon>
        <taxon>Hypocreomycetidae</taxon>
        <taxon>Hypocreales</taxon>
        <taxon>Cordycipitaceae</taxon>
        <taxon>Zarea</taxon>
    </lineage>
</organism>
<evidence type="ECO:0000313" key="1">
    <source>
        <dbReference type="EMBL" id="KAJ2966505.1"/>
    </source>
</evidence>
<gene>
    <name evidence="1" type="ORF">NQ176_g10121</name>
</gene>
<protein>
    <submittedName>
        <fullName evidence="1">Uncharacterized protein</fullName>
    </submittedName>
</protein>